<evidence type="ECO:0000313" key="2">
    <source>
        <dbReference type="EMBL" id="GBH21866.1"/>
    </source>
</evidence>
<comment type="caution">
    <text evidence="2">The sequence shown here is derived from an EMBL/GenBank/DDBJ whole genome shotgun (WGS) entry which is preliminary data.</text>
</comment>
<proteinExistence type="predicted"/>
<reference evidence="2" key="1">
    <citation type="submission" date="2017-04" db="EMBL/GenBank/DDBJ databases">
        <title>Unveiling RNA virosphere associated with marine microorganisms.</title>
        <authorList>
            <person name="Urayama S."/>
            <person name="Takaki Y."/>
            <person name="Nishi S."/>
            <person name="Yoshida Y."/>
            <person name="Deguchi S."/>
            <person name="Takai K."/>
            <person name="Nunoura T."/>
        </authorList>
    </citation>
    <scope>NUCLEOTIDE SEQUENCE</scope>
</reference>
<dbReference type="GO" id="GO:0006351">
    <property type="term" value="P:DNA-templated transcription"/>
    <property type="evidence" value="ECO:0007669"/>
    <property type="project" value="InterPro"/>
</dbReference>
<dbReference type="GO" id="GO:0003968">
    <property type="term" value="F:RNA-directed RNA polymerase activity"/>
    <property type="evidence" value="ECO:0007669"/>
    <property type="project" value="InterPro"/>
</dbReference>
<name>A0A2V0R9A6_9ZZZZ</name>
<dbReference type="InterPro" id="IPR001205">
    <property type="entry name" value="RNA-dir_pol_C"/>
</dbReference>
<evidence type="ECO:0000259" key="1">
    <source>
        <dbReference type="PROSITE" id="PS50507"/>
    </source>
</evidence>
<dbReference type="InterPro" id="IPR007094">
    <property type="entry name" value="RNA-dir_pol_PSvirus"/>
</dbReference>
<dbReference type="Pfam" id="PF00680">
    <property type="entry name" value="RdRP_1"/>
    <property type="match status" value="1"/>
</dbReference>
<dbReference type="EMBL" id="BDQA01000398">
    <property type="protein sequence ID" value="GBH21866.1"/>
    <property type="molecule type" value="Genomic_RNA"/>
</dbReference>
<organism evidence="2">
    <name type="scientific">viral metagenome</name>
    <dbReference type="NCBI Taxonomy" id="1070528"/>
    <lineage>
        <taxon>unclassified sequences</taxon>
        <taxon>metagenomes</taxon>
        <taxon>organismal metagenomes</taxon>
    </lineage>
</organism>
<dbReference type="InterPro" id="IPR043502">
    <property type="entry name" value="DNA/RNA_pol_sf"/>
</dbReference>
<dbReference type="GO" id="GO:0003723">
    <property type="term" value="F:RNA binding"/>
    <property type="evidence" value="ECO:0007669"/>
    <property type="project" value="InterPro"/>
</dbReference>
<dbReference type="PROSITE" id="PS50507">
    <property type="entry name" value="RDRP_SSRNA_POS"/>
    <property type="match status" value="1"/>
</dbReference>
<protein>
    <submittedName>
        <fullName evidence="2">RdRp</fullName>
    </submittedName>
</protein>
<sequence>MKINAQPTWIEDLSPQALNSLSLNDKRTLEGSDDVLAHPGFESLDDEDIFDRVESILSEVDLTPKLREIEDSNRSKFGPRSRAKPWSERKDSLYDYFDHEDYDPGEFELVRSGRLRPSELGAVSKNLIKSSSAGLPYLQKKGSVLTDALKNYETEVGKYPCVLYTRTQEDMKTRNVWGYPISDTLHEQRIFIPFLNVEKTMKHRAALLGPEDVDRAVTEMIRGKKEDELIVSLDFSSFDASVSPRLAELCFSAIASHFQPAYAADVYGVFRRFVTIPIHTPSGEVVGPHGVPSGSSFTNTVDSLAQFIASGTEYNCQIQGDDGLYVLPRSDHDVLLERMKSVDFIVNEDKSDWFDGPEGVYLQRYYHPNYLSRNGSGLGGVYSIYRALARIKYLERWTNFSEMSIEGSDFFALRTITILENSKHHPAFESLVRYVHSLDKHGLQFTKQGLHAYSKSMDSKARAGVFNQYGLESGIESFETVKLIRTL</sequence>
<dbReference type="GO" id="GO:0039694">
    <property type="term" value="P:viral RNA genome replication"/>
    <property type="evidence" value="ECO:0007669"/>
    <property type="project" value="InterPro"/>
</dbReference>
<dbReference type="SUPFAM" id="SSF56672">
    <property type="entry name" value="DNA/RNA polymerases"/>
    <property type="match status" value="1"/>
</dbReference>
<feature type="domain" description="RdRp catalytic" evidence="1">
    <location>
        <begin position="228"/>
        <end position="335"/>
    </location>
</feature>
<dbReference type="AlphaFoldDB" id="A0A2V0R9A6"/>
<accession>A0A2V0R9A6</accession>